<protein>
    <submittedName>
        <fullName evidence="2">Uncharacterized protein</fullName>
    </submittedName>
</protein>
<sequence>MDDSSLRRRRSRKEGDPEFDLGGELAVRSQEMTAVAGSGDAAERTAGVSPQEVVLASDVQIQDNRANPFWSERMKEEARLRAARPVSLNEAVTGSEQTSASTELRAVDDAVGLHPVPQGPPQVFGPYDDTSAAGPEERSGKGRGQTASVEDRSEGAGVRTTAAATGSEVASIEPAAALQSPGLRPAERQILTQMKELMESLFEQNSGIVQRLERLEEDQVKDYSKILLSECDMLAVSGEDTVPKGALIAELNCSVKWDHSSCEVPYQLAIDLIQELEDHRACVMQRALYLKSLAMNSNSNNFETSQNIEKDMNEDAGDIAALRWLQWLCPDTCGVVGSSAFK</sequence>
<dbReference type="EMBL" id="LSRX01000318">
    <property type="protein sequence ID" value="OLQ00728.1"/>
    <property type="molecule type" value="Genomic_DNA"/>
</dbReference>
<feature type="region of interest" description="Disordered" evidence="1">
    <location>
        <begin position="112"/>
        <end position="167"/>
    </location>
</feature>
<accession>A0A1Q9DZX1</accession>
<evidence type="ECO:0000256" key="1">
    <source>
        <dbReference type="SAM" id="MobiDB-lite"/>
    </source>
</evidence>
<evidence type="ECO:0000313" key="3">
    <source>
        <dbReference type="Proteomes" id="UP000186817"/>
    </source>
</evidence>
<name>A0A1Q9DZX1_SYMMI</name>
<dbReference type="AlphaFoldDB" id="A0A1Q9DZX1"/>
<dbReference type="OrthoDB" id="10286191at2759"/>
<keyword evidence="3" id="KW-1185">Reference proteome</keyword>
<gene>
    <name evidence="2" type="ORF">AK812_SmicGene16585</name>
</gene>
<feature type="region of interest" description="Disordered" evidence="1">
    <location>
        <begin position="1"/>
        <end position="26"/>
    </location>
</feature>
<dbReference type="Proteomes" id="UP000186817">
    <property type="component" value="Unassembled WGS sequence"/>
</dbReference>
<evidence type="ECO:0000313" key="2">
    <source>
        <dbReference type="EMBL" id="OLQ00728.1"/>
    </source>
</evidence>
<comment type="caution">
    <text evidence="2">The sequence shown here is derived from an EMBL/GenBank/DDBJ whole genome shotgun (WGS) entry which is preliminary data.</text>
</comment>
<organism evidence="2 3">
    <name type="scientific">Symbiodinium microadriaticum</name>
    <name type="common">Dinoflagellate</name>
    <name type="synonym">Zooxanthella microadriatica</name>
    <dbReference type="NCBI Taxonomy" id="2951"/>
    <lineage>
        <taxon>Eukaryota</taxon>
        <taxon>Sar</taxon>
        <taxon>Alveolata</taxon>
        <taxon>Dinophyceae</taxon>
        <taxon>Suessiales</taxon>
        <taxon>Symbiodiniaceae</taxon>
        <taxon>Symbiodinium</taxon>
    </lineage>
</organism>
<proteinExistence type="predicted"/>
<reference evidence="2 3" key="1">
    <citation type="submission" date="2016-02" db="EMBL/GenBank/DDBJ databases">
        <title>Genome analysis of coral dinoflagellate symbionts highlights evolutionary adaptations to a symbiotic lifestyle.</title>
        <authorList>
            <person name="Aranda M."/>
            <person name="Li Y."/>
            <person name="Liew Y.J."/>
            <person name="Baumgarten S."/>
            <person name="Simakov O."/>
            <person name="Wilson M."/>
            <person name="Piel J."/>
            <person name="Ashoor H."/>
            <person name="Bougouffa S."/>
            <person name="Bajic V.B."/>
            <person name="Ryu T."/>
            <person name="Ravasi T."/>
            <person name="Bayer T."/>
            <person name="Micklem G."/>
            <person name="Kim H."/>
            <person name="Bhak J."/>
            <person name="Lajeunesse T.C."/>
            <person name="Voolstra C.R."/>
        </authorList>
    </citation>
    <scope>NUCLEOTIDE SEQUENCE [LARGE SCALE GENOMIC DNA]</scope>
    <source>
        <strain evidence="2 3">CCMP2467</strain>
    </source>
</reference>